<sequence length="43" mass="5046">MSDLFLSNLLNENVADQEIYLPELRPQIKSYLTLLSIYYYTGC</sequence>
<evidence type="ECO:0000313" key="1">
    <source>
        <dbReference type="EMBL" id="KAF4138058.1"/>
    </source>
</evidence>
<name>A0A8S9UHV1_PHYIN</name>
<evidence type="ECO:0000313" key="3">
    <source>
        <dbReference type="Proteomes" id="UP000704712"/>
    </source>
</evidence>
<proteinExistence type="predicted"/>
<accession>A0A8S9UHV1</accession>
<reference evidence="1" key="1">
    <citation type="submission" date="2020-03" db="EMBL/GenBank/DDBJ databases">
        <title>Hybrid Assembly of Korean Phytophthora infestans isolates.</title>
        <authorList>
            <person name="Prokchorchik M."/>
            <person name="Lee Y."/>
            <person name="Seo J."/>
            <person name="Cho J.-H."/>
            <person name="Park Y.-E."/>
            <person name="Jang D.-C."/>
            <person name="Im J.-S."/>
            <person name="Choi J.-G."/>
            <person name="Park H.-J."/>
            <person name="Lee G.-B."/>
            <person name="Lee Y.-G."/>
            <person name="Hong S.-Y."/>
            <person name="Cho K."/>
            <person name="Sohn K.H."/>
        </authorList>
    </citation>
    <scope>NUCLEOTIDE SEQUENCE</scope>
    <source>
        <strain evidence="1">KR_2_A2</strain>
    </source>
</reference>
<dbReference type="EMBL" id="JAACNO010001745">
    <property type="protein sequence ID" value="KAF4138058.1"/>
    <property type="molecule type" value="Genomic_DNA"/>
</dbReference>
<dbReference type="AlphaFoldDB" id="A0A8S9UHV1"/>
<organism evidence="1 3">
    <name type="scientific">Phytophthora infestans</name>
    <name type="common">Potato late blight agent</name>
    <name type="synonym">Botrytis infestans</name>
    <dbReference type="NCBI Taxonomy" id="4787"/>
    <lineage>
        <taxon>Eukaryota</taxon>
        <taxon>Sar</taxon>
        <taxon>Stramenopiles</taxon>
        <taxon>Oomycota</taxon>
        <taxon>Peronosporomycetes</taxon>
        <taxon>Peronosporales</taxon>
        <taxon>Peronosporaceae</taxon>
        <taxon>Phytophthora</taxon>
    </lineage>
</organism>
<comment type="caution">
    <text evidence="1">The sequence shown here is derived from an EMBL/GenBank/DDBJ whole genome shotgun (WGS) entry which is preliminary data.</text>
</comment>
<protein>
    <submittedName>
        <fullName evidence="1">Uncharacterized protein</fullName>
    </submittedName>
</protein>
<dbReference type="Proteomes" id="UP000704712">
    <property type="component" value="Unassembled WGS sequence"/>
</dbReference>
<dbReference type="EMBL" id="JAACNO010001465">
    <property type="protein sequence ID" value="KAF4140438.1"/>
    <property type="molecule type" value="Genomic_DNA"/>
</dbReference>
<evidence type="ECO:0000313" key="2">
    <source>
        <dbReference type="EMBL" id="KAF4140438.1"/>
    </source>
</evidence>
<gene>
    <name evidence="2" type="ORF">GN958_ATG10372</name>
    <name evidence="1" type="ORF">GN958_ATG13011</name>
</gene>